<feature type="region of interest" description="Disordered" evidence="1">
    <location>
        <begin position="103"/>
        <end position="139"/>
    </location>
</feature>
<dbReference type="AlphaFoldDB" id="A0A5B0QX41"/>
<protein>
    <submittedName>
        <fullName evidence="2">Uncharacterized protein</fullName>
    </submittedName>
</protein>
<comment type="caution">
    <text evidence="2">The sequence shown here is derived from an EMBL/GenBank/DDBJ whole genome shotgun (WGS) entry which is preliminary data.</text>
</comment>
<proteinExistence type="predicted"/>
<dbReference type="EMBL" id="VSWC01000002">
    <property type="protein sequence ID" value="KAA1117759.1"/>
    <property type="molecule type" value="Genomic_DNA"/>
</dbReference>
<feature type="compositionally biased region" description="Pro residues" evidence="1">
    <location>
        <begin position="113"/>
        <end position="123"/>
    </location>
</feature>
<name>A0A5B0QX41_PUCGR</name>
<reference evidence="2 3" key="1">
    <citation type="submission" date="2019-05" db="EMBL/GenBank/DDBJ databases">
        <title>Emergence of the Ug99 lineage of the wheat stem rust pathogen through somatic hybridization.</title>
        <authorList>
            <person name="Li F."/>
            <person name="Upadhyaya N.M."/>
            <person name="Sperschneider J."/>
            <person name="Matny O."/>
            <person name="Nguyen-Phuc H."/>
            <person name="Mago R."/>
            <person name="Raley C."/>
            <person name="Miller M.E."/>
            <person name="Silverstein K.A.T."/>
            <person name="Henningsen E."/>
            <person name="Hirsch C.D."/>
            <person name="Visser B."/>
            <person name="Pretorius Z.A."/>
            <person name="Steffenson B.J."/>
            <person name="Schwessinger B."/>
            <person name="Dodds P.N."/>
            <person name="Figueroa M."/>
        </authorList>
    </citation>
    <scope>NUCLEOTIDE SEQUENCE [LARGE SCALE GENOMIC DNA]</scope>
    <source>
        <strain evidence="2">21-0</strain>
    </source>
</reference>
<sequence length="165" mass="18514">MSRKDRWLKAHVSSYLLMLRTASYFRQTSPIFTLKRAHRVQSVWQSIQAGIWPFRPDRGASGCCREKMALTPFDIFGVFDSCPMTSDDCTARVLGALSLASLKQNKPGSRPRPNIPARPPPPRAYNVLNRDHGPPPPVHSNSYHKYVFWSPGLSAAGQDEGRTYG</sequence>
<keyword evidence="3" id="KW-1185">Reference proteome</keyword>
<evidence type="ECO:0000313" key="3">
    <source>
        <dbReference type="Proteomes" id="UP000324748"/>
    </source>
</evidence>
<dbReference type="Proteomes" id="UP000324748">
    <property type="component" value="Unassembled WGS sequence"/>
</dbReference>
<organism evidence="2 3">
    <name type="scientific">Puccinia graminis f. sp. tritici</name>
    <dbReference type="NCBI Taxonomy" id="56615"/>
    <lineage>
        <taxon>Eukaryota</taxon>
        <taxon>Fungi</taxon>
        <taxon>Dikarya</taxon>
        <taxon>Basidiomycota</taxon>
        <taxon>Pucciniomycotina</taxon>
        <taxon>Pucciniomycetes</taxon>
        <taxon>Pucciniales</taxon>
        <taxon>Pucciniaceae</taxon>
        <taxon>Puccinia</taxon>
    </lineage>
</organism>
<gene>
    <name evidence="2" type="ORF">PGT21_022535</name>
</gene>
<accession>A0A5B0QX41</accession>
<evidence type="ECO:0000313" key="2">
    <source>
        <dbReference type="EMBL" id="KAA1117759.1"/>
    </source>
</evidence>
<evidence type="ECO:0000256" key="1">
    <source>
        <dbReference type="SAM" id="MobiDB-lite"/>
    </source>
</evidence>
<dbReference type="OrthoDB" id="2513138at2759"/>